<evidence type="ECO:0000313" key="1">
    <source>
        <dbReference type="EMBL" id="MCS5733595.1"/>
    </source>
</evidence>
<dbReference type="Proteomes" id="UP001165586">
    <property type="component" value="Unassembled WGS sequence"/>
</dbReference>
<evidence type="ECO:0000313" key="2">
    <source>
        <dbReference type="Proteomes" id="UP001165586"/>
    </source>
</evidence>
<sequence length="159" mass="16391">MSLESSSPTDADGLAFEERPVVVFVIGRTLRGTLGERFRRFAVQRFDELEGPGPAPAASLSRTVELTAVAVSRAAFVRVDTSIADPAFGVGRATDVASAETAGRSVVSVAAESLAGIRPVAGPAGVDRSRTITVTVGDAGGSRHPVAVRFEVVPDDTIG</sequence>
<keyword evidence="2" id="KW-1185">Reference proteome</keyword>
<dbReference type="RefSeq" id="WP_259538412.1">
    <property type="nucleotide sequence ID" value="NZ_JANLCJ010000002.1"/>
</dbReference>
<accession>A0ABT2H104</accession>
<organism evidence="1 2">
    <name type="scientific">Herbiconiux daphne</name>
    <dbReference type="NCBI Taxonomy" id="2970914"/>
    <lineage>
        <taxon>Bacteria</taxon>
        <taxon>Bacillati</taxon>
        <taxon>Actinomycetota</taxon>
        <taxon>Actinomycetes</taxon>
        <taxon>Micrococcales</taxon>
        <taxon>Microbacteriaceae</taxon>
        <taxon>Herbiconiux</taxon>
    </lineage>
</organism>
<protein>
    <submittedName>
        <fullName evidence="1">Uncharacterized protein</fullName>
    </submittedName>
</protein>
<name>A0ABT2H104_9MICO</name>
<dbReference type="EMBL" id="JANLCJ010000002">
    <property type="protein sequence ID" value="MCS5733595.1"/>
    <property type="molecule type" value="Genomic_DNA"/>
</dbReference>
<comment type="caution">
    <text evidence="1">The sequence shown here is derived from an EMBL/GenBank/DDBJ whole genome shotgun (WGS) entry which is preliminary data.</text>
</comment>
<reference evidence="1" key="1">
    <citation type="submission" date="2022-08" db="EMBL/GenBank/DDBJ databases">
        <authorList>
            <person name="Deng Y."/>
            <person name="Han X.-F."/>
            <person name="Zhang Y.-Q."/>
        </authorList>
    </citation>
    <scope>NUCLEOTIDE SEQUENCE</scope>
    <source>
        <strain evidence="1">CPCC 203386</strain>
    </source>
</reference>
<proteinExistence type="predicted"/>
<gene>
    <name evidence="1" type="ORF">N1032_07570</name>
</gene>